<dbReference type="EMBL" id="MOEN01000004">
    <property type="protein sequence ID" value="OMH41099.1"/>
    <property type="molecule type" value="Genomic_DNA"/>
</dbReference>
<dbReference type="RefSeq" id="WP_076712428.1">
    <property type="nucleotide sequence ID" value="NZ_MOEN01000004.1"/>
</dbReference>
<dbReference type="Gene3D" id="3.40.50.11810">
    <property type="match status" value="1"/>
</dbReference>
<sequence>MKKIGFYRGCCFQGLDFILFEVIKNVLNRLGVELSEIRKTVCCGGNVIDEESRFLSVLINGRNIAAAEKENIDLLISCNTCFMVINRAKKILDKNDEIREKVNETLKEEELSYSGNSNLWHFLPFLTRKIGPNKIKKEIKRKLFVKMAPFYGCHLKYPEKAVKNGELERLMKICGGTPVSFKEADTCCGYHAIYTDRATAFKKIEKIVSSARNAGAEIIVTPCPLCFKAFDLYQAETKIKEKLPVLFLPEMVALAFGMDETESGIKYHKTPVKI</sequence>
<dbReference type="AlphaFoldDB" id="A0A1R1MMX3"/>
<gene>
    <name evidence="3" type="ORF">BLW93_01920</name>
</gene>
<dbReference type="GO" id="GO:0016491">
    <property type="term" value="F:oxidoreductase activity"/>
    <property type="evidence" value="ECO:0007669"/>
    <property type="project" value="UniProtKB-KW"/>
</dbReference>
<dbReference type="PANTHER" id="PTHR42947:SF1">
    <property type="entry name" value="COB--COM HETERODISULFIDE REDUCTASE SUBUNIT B 1"/>
    <property type="match status" value="1"/>
</dbReference>
<dbReference type="Pfam" id="PF02754">
    <property type="entry name" value="CCG"/>
    <property type="match status" value="2"/>
</dbReference>
<feature type="domain" description="Cysteine-rich" evidence="2">
    <location>
        <begin position="149"/>
        <end position="230"/>
    </location>
</feature>
<evidence type="ECO:0000313" key="4">
    <source>
        <dbReference type="Proteomes" id="UP000187408"/>
    </source>
</evidence>
<feature type="domain" description="Cysteine-rich" evidence="2">
    <location>
        <begin position="5"/>
        <end position="85"/>
    </location>
</feature>
<evidence type="ECO:0000256" key="1">
    <source>
        <dbReference type="ARBA" id="ARBA00023002"/>
    </source>
</evidence>
<proteinExistence type="predicted"/>
<reference evidence="3 4" key="1">
    <citation type="submission" date="2016-10" db="EMBL/GenBank/DDBJ databases">
        <title>Genome sequence of a sulfur-reducing bacterium Desulfurobacterium indicum K6013.</title>
        <authorList>
            <person name="Cao J."/>
            <person name="Shao Z."/>
            <person name="Alain K."/>
            <person name="Jebbar M."/>
        </authorList>
    </citation>
    <scope>NUCLEOTIDE SEQUENCE [LARGE SCALE GENOMIC DNA]</scope>
    <source>
        <strain evidence="3 4">K6013</strain>
    </source>
</reference>
<name>A0A1R1MMX3_9BACT</name>
<evidence type="ECO:0000259" key="2">
    <source>
        <dbReference type="Pfam" id="PF02754"/>
    </source>
</evidence>
<dbReference type="Gene3D" id="1.20.1050.140">
    <property type="match status" value="1"/>
</dbReference>
<keyword evidence="4" id="KW-1185">Reference proteome</keyword>
<keyword evidence="1" id="KW-0560">Oxidoreductase</keyword>
<protein>
    <recommendedName>
        <fullName evidence="2">Cysteine-rich domain-containing protein</fullName>
    </recommendedName>
</protein>
<dbReference type="Proteomes" id="UP000187408">
    <property type="component" value="Unassembled WGS sequence"/>
</dbReference>
<organism evidence="3 4">
    <name type="scientific">Desulfurobacterium indicum</name>
    <dbReference type="NCBI Taxonomy" id="1914305"/>
    <lineage>
        <taxon>Bacteria</taxon>
        <taxon>Pseudomonadati</taxon>
        <taxon>Aquificota</taxon>
        <taxon>Aquificia</taxon>
        <taxon>Desulfurobacteriales</taxon>
        <taxon>Desulfurobacteriaceae</taxon>
        <taxon>Desulfurobacterium</taxon>
    </lineage>
</organism>
<accession>A0A1R1MMX3</accession>
<dbReference type="InterPro" id="IPR051278">
    <property type="entry name" value="HdrB/HdrD_reductase"/>
</dbReference>
<comment type="caution">
    <text evidence="3">The sequence shown here is derived from an EMBL/GenBank/DDBJ whole genome shotgun (WGS) entry which is preliminary data.</text>
</comment>
<dbReference type="PANTHER" id="PTHR42947">
    <property type="entry name" value="COB--COM HETERODISULFIDE REDUCTASE SUBUNIT B 1"/>
    <property type="match status" value="1"/>
</dbReference>
<evidence type="ECO:0000313" key="3">
    <source>
        <dbReference type="EMBL" id="OMH41099.1"/>
    </source>
</evidence>
<dbReference type="OrthoDB" id="9777685at2"/>
<dbReference type="STRING" id="1914305.BLW93_01920"/>
<dbReference type="InterPro" id="IPR004017">
    <property type="entry name" value="Cys_rich_dom"/>
</dbReference>